<name>A0ABU1FVP1_9MICC</name>
<dbReference type="RefSeq" id="WP_310538117.1">
    <property type="nucleotide sequence ID" value="NZ_BAAAOC010000076.1"/>
</dbReference>
<evidence type="ECO:0000313" key="4">
    <source>
        <dbReference type="Proteomes" id="UP001260872"/>
    </source>
</evidence>
<proteinExistence type="predicted"/>
<keyword evidence="2" id="KW-0812">Transmembrane</keyword>
<feature type="region of interest" description="Disordered" evidence="1">
    <location>
        <begin position="1"/>
        <end position="63"/>
    </location>
</feature>
<protein>
    <submittedName>
        <fullName evidence="3">Uncharacterized protein</fullName>
    </submittedName>
</protein>
<organism evidence="3 4">
    <name type="scientific">Nesterenkonia flava</name>
    <dbReference type="NCBI Taxonomy" id="469799"/>
    <lineage>
        <taxon>Bacteria</taxon>
        <taxon>Bacillati</taxon>
        <taxon>Actinomycetota</taxon>
        <taxon>Actinomycetes</taxon>
        <taxon>Micrococcales</taxon>
        <taxon>Micrococcaceae</taxon>
        <taxon>Nesterenkonia</taxon>
    </lineage>
</organism>
<keyword evidence="4" id="KW-1185">Reference proteome</keyword>
<dbReference type="Proteomes" id="UP001260872">
    <property type="component" value="Unassembled WGS sequence"/>
</dbReference>
<feature type="transmembrane region" description="Helical" evidence="2">
    <location>
        <begin position="178"/>
        <end position="198"/>
    </location>
</feature>
<evidence type="ECO:0000313" key="3">
    <source>
        <dbReference type="EMBL" id="MDR5712745.1"/>
    </source>
</evidence>
<comment type="caution">
    <text evidence="3">The sequence shown here is derived from an EMBL/GenBank/DDBJ whole genome shotgun (WGS) entry which is preliminary data.</text>
</comment>
<feature type="transmembrane region" description="Helical" evidence="2">
    <location>
        <begin position="147"/>
        <end position="171"/>
    </location>
</feature>
<evidence type="ECO:0000256" key="2">
    <source>
        <dbReference type="SAM" id="Phobius"/>
    </source>
</evidence>
<keyword evidence="2" id="KW-1133">Transmembrane helix</keyword>
<sequence>MSRRRKNTRGNPAAHDADLAAETGASPQRGLSSLPRGLRGFREAEAKGESPAQRPQRRASDMKDGFLTEANQRAAEGEYSSPKILVYALLAMAGFLFFYLHLYAMPQLRHFADGESMPGARWSGYSATDIEHLRAVMEDTAAGQLNFLHMTAGILFPVALVLATWAVLGLLLKGRLRWVVVGLAVVFAVVDITENFLIDRILTQNPLNEGLVAVSSVLTVTSWVLLVGIVAVVIGVVVRDLVRGRR</sequence>
<keyword evidence="2" id="KW-0472">Membrane</keyword>
<accession>A0ABU1FVP1</accession>
<feature type="transmembrane region" description="Helical" evidence="2">
    <location>
        <begin position="210"/>
        <end position="238"/>
    </location>
</feature>
<dbReference type="EMBL" id="JAVKGT010000035">
    <property type="protein sequence ID" value="MDR5712745.1"/>
    <property type="molecule type" value="Genomic_DNA"/>
</dbReference>
<evidence type="ECO:0000256" key="1">
    <source>
        <dbReference type="SAM" id="MobiDB-lite"/>
    </source>
</evidence>
<reference evidence="4" key="1">
    <citation type="submission" date="2023-07" db="EMBL/GenBank/DDBJ databases">
        <title>Description of three actinobacteria isolated from air of manufacturing shop in a pharmaceutical factory.</title>
        <authorList>
            <person name="Zhang D.-F."/>
        </authorList>
    </citation>
    <scope>NUCLEOTIDE SEQUENCE [LARGE SCALE GENOMIC DNA]</scope>
    <source>
        <strain evidence="4">CCTCC AB 207010</strain>
    </source>
</reference>
<feature type="transmembrane region" description="Helical" evidence="2">
    <location>
        <begin position="84"/>
        <end position="104"/>
    </location>
</feature>
<gene>
    <name evidence="3" type="ORF">RH857_11495</name>
</gene>